<evidence type="ECO:0000259" key="2">
    <source>
        <dbReference type="Pfam" id="PF14467"/>
    </source>
</evidence>
<dbReference type="Proteomes" id="UP001168380">
    <property type="component" value="Unassembled WGS sequence"/>
</dbReference>
<dbReference type="EMBL" id="JAULRT010000060">
    <property type="protein sequence ID" value="MDO3383165.1"/>
    <property type="molecule type" value="Genomic_DNA"/>
</dbReference>
<protein>
    <submittedName>
        <fullName evidence="3">DUF4426 domain-containing protein</fullName>
    </submittedName>
</protein>
<keyword evidence="4" id="KW-1185">Reference proteome</keyword>
<dbReference type="Gene3D" id="2.60.40.3340">
    <property type="entry name" value="Domain of unknown function DUF4426"/>
    <property type="match status" value="1"/>
</dbReference>
<evidence type="ECO:0000256" key="1">
    <source>
        <dbReference type="SAM" id="SignalP"/>
    </source>
</evidence>
<dbReference type="RefSeq" id="WP_302713904.1">
    <property type="nucleotide sequence ID" value="NZ_JAULRT010000060.1"/>
</dbReference>
<feature type="signal peptide" evidence="1">
    <location>
        <begin position="1"/>
        <end position="20"/>
    </location>
</feature>
<dbReference type="Pfam" id="PF14467">
    <property type="entry name" value="DUF4426"/>
    <property type="match status" value="1"/>
</dbReference>
<evidence type="ECO:0000313" key="3">
    <source>
        <dbReference type="EMBL" id="MDO3383165.1"/>
    </source>
</evidence>
<feature type="domain" description="DUF4426" evidence="2">
    <location>
        <begin position="39"/>
        <end position="158"/>
    </location>
</feature>
<keyword evidence="1" id="KW-0732">Signal</keyword>
<gene>
    <name evidence="3" type="ORF">QWI16_13375</name>
</gene>
<evidence type="ECO:0000313" key="4">
    <source>
        <dbReference type="Proteomes" id="UP001168380"/>
    </source>
</evidence>
<sequence length="163" mass="18101">MRFFQGVLLLTAVLAGASHADPQREIPEAREIEQSERSQQFGSYTVHFSVFNSAFVPPKVAQAYGITRARDQALINISVTKTESGQTSLGLPAQVSGTAKNLIQQLQTLKFREVDEGNATYYIAPLKHSNEEMYHFAIDVAPEGAEQSFTVNFSRKLYRGEDS</sequence>
<accession>A0ABT8TGE8</accession>
<dbReference type="InterPro" id="IPR025218">
    <property type="entry name" value="DUF4426"/>
</dbReference>
<comment type="caution">
    <text evidence="3">The sequence shown here is derived from an EMBL/GenBank/DDBJ whole genome shotgun (WGS) entry which is preliminary data.</text>
</comment>
<name>A0ABT8TGE8_9GAMM</name>
<proteinExistence type="predicted"/>
<reference evidence="3" key="1">
    <citation type="submission" date="2023-07" db="EMBL/GenBank/DDBJ databases">
        <title>Gilvimarinus algae sp. nov., isolated from the surface of Kelp.</title>
        <authorList>
            <person name="Sun Y.Y."/>
            <person name="Gong Y."/>
            <person name="Du Z.J."/>
        </authorList>
    </citation>
    <scope>NUCLEOTIDE SEQUENCE</scope>
    <source>
        <strain evidence="3">SDUM040014</strain>
    </source>
</reference>
<feature type="chain" id="PRO_5045802628" evidence="1">
    <location>
        <begin position="21"/>
        <end position="163"/>
    </location>
</feature>
<organism evidence="3 4">
    <name type="scientific">Gilvimarinus algae</name>
    <dbReference type="NCBI Taxonomy" id="3058037"/>
    <lineage>
        <taxon>Bacteria</taxon>
        <taxon>Pseudomonadati</taxon>
        <taxon>Pseudomonadota</taxon>
        <taxon>Gammaproteobacteria</taxon>
        <taxon>Cellvibrionales</taxon>
        <taxon>Cellvibrionaceae</taxon>
        <taxon>Gilvimarinus</taxon>
    </lineage>
</organism>